<sequence length="222" mass="26149">MKKFYENEISRQNNHSIALKNLNDEKMALFYEKIDAEKLNILNLYKFLFLQLKISYRFEEKGKMIEKKNDEINLLLSQNNGNIDYLKEMNYYQSQFDLLKEIQTGRNDLVKNLTAISPISYPNTTILKTKKSAFFKRKMSTFQTENSPGLIKPSFVFESEKILSKIPIPDLSALSFLVISDSILWIIKSFRVIETYIKYKKDFLIKAIFFNFVDLSTIKIDI</sequence>
<organism evidence="1 2">
    <name type="scientific">Bonamia ostreae</name>
    <dbReference type="NCBI Taxonomy" id="126728"/>
    <lineage>
        <taxon>Eukaryota</taxon>
        <taxon>Sar</taxon>
        <taxon>Rhizaria</taxon>
        <taxon>Endomyxa</taxon>
        <taxon>Ascetosporea</taxon>
        <taxon>Haplosporida</taxon>
        <taxon>Bonamia</taxon>
    </lineage>
</organism>
<dbReference type="Proteomes" id="UP001439008">
    <property type="component" value="Unassembled WGS sequence"/>
</dbReference>
<reference evidence="1 2" key="1">
    <citation type="journal article" date="2024" name="BMC Biol.">
        <title>Comparative genomics of Ascetosporea gives new insight into the evolutionary basis for animal parasitism in Rhizaria.</title>
        <authorList>
            <person name="Hiltunen Thoren M."/>
            <person name="Onut-Brannstrom I."/>
            <person name="Alfjorden A."/>
            <person name="Peckova H."/>
            <person name="Swords F."/>
            <person name="Hooper C."/>
            <person name="Holzer A.S."/>
            <person name="Bass D."/>
            <person name="Burki F."/>
        </authorList>
    </citation>
    <scope>NUCLEOTIDE SEQUENCE [LARGE SCALE GENOMIC DNA]</scope>
    <source>
        <strain evidence="1">20-A016</strain>
    </source>
</reference>
<gene>
    <name evidence="1" type="ORF">MHBO_001064</name>
</gene>
<evidence type="ECO:0000313" key="1">
    <source>
        <dbReference type="EMBL" id="MES1919201.1"/>
    </source>
</evidence>
<proteinExistence type="predicted"/>
<name>A0ABV2AHP9_9EUKA</name>
<protein>
    <submittedName>
        <fullName evidence="1">Uncharacterized protein</fullName>
    </submittedName>
</protein>
<keyword evidence="2" id="KW-1185">Reference proteome</keyword>
<evidence type="ECO:0000313" key="2">
    <source>
        <dbReference type="Proteomes" id="UP001439008"/>
    </source>
</evidence>
<accession>A0ABV2AHP9</accession>
<dbReference type="EMBL" id="JBDODL010000224">
    <property type="protein sequence ID" value="MES1919201.1"/>
    <property type="molecule type" value="Genomic_DNA"/>
</dbReference>
<comment type="caution">
    <text evidence="1">The sequence shown here is derived from an EMBL/GenBank/DDBJ whole genome shotgun (WGS) entry which is preliminary data.</text>
</comment>